<dbReference type="Proteomes" id="UP000605986">
    <property type="component" value="Unassembled WGS sequence"/>
</dbReference>
<proteinExistence type="predicted"/>
<dbReference type="SUPFAM" id="SSF53474">
    <property type="entry name" value="alpha/beta-Hydrolases"/>
    <property type="match status" value="1"/>
</dbReference>
<feature type="chain" id="PRO_5034262726" description="AB hydrolase-1 domain-containing protein" evidence="1">
    <location>
        <begin position="22"/>
        <end position="260"/>
    </location>
</feature>
<gene>
    <name evidence="3" type="ORF">F53441_11523</name>
</gene>
<dbReference type="PANTHER" id="PTHR37017:SF11">
    <property type="entry name" value="ESTERASE_LIPASE_THIOESTERASE DOMAIN-CONTAINING PROTEIN"/>
    <property type="match status" value="1"/>
</dbReference>
<evidence type="ECO:0000313" key="3">
    <source>
        <dbReference type="EMBL" id="KAF4443214.1"/>
    </source>
</evidence>
<name>A0A8H4K663_9HYPO</name>
<evidence type="ECO:0000259" key="2">
    <source>
        <dbReference type="Pfam" id="PF12697"/>
    </source>
</evidence>
<sequence length="260" mass="27677">MGPIAKPVILLVHGAWHGSWAWKDQIPELGSLGYTTKALDLPTVSGVPGKTQFDDAAHVRSILEPLLVDNKEVVVLAHSYGGPIACGGIAGLSLTERAQTKLPGGVLGFINLCGYIFPGGMDQGAVIESVGGLPYVNWDTPSPGLFVCKDPGSLMYVPDVSKDQADWALSQLRPQSMAANLGIVPPQAWQEDSYKGRLGYIKATKDVVNPLSDQENMIAQSGGSEAWNTRVLEGSGHSPMFSRPKEVALLVGSIIQDFRA</sequence>
<keyword evidence="1" id="KW-0732">Signal</keyword>
<accession>A0A8H4K663</accession>
<reference evidence="3" key="1">
    <citation type="submission" date="2020-01" db="EMBL/GenBank/DDBJ databases">
        <title>Identification and distribution of gene clusters putatively required for synthesis of sphingolipid metabolism inhibitors in phylogenetically diverse species of the filamentous fungus Fusarium.</title>
        <authorList>
            <person name="Kim H.-S."/>
            <person name="Busman M."/>
            <person name="Brown D.W."/>
            <person name="Divon H."/>
            <person name="Uhlig S."/>
            <person name="Proctor R.H."/>
        </authorList>
    </citation>
    <scope>NUCLEOTIDE SEQUENCE</scope>
    <source>
        <strain evidence="3">NRRL 53441</strain>
    </source>
</reference>
<protein>
    <recommendedName>
        <fullName evidence="2">AB hydrolase-1 domain-containing protein</fullName>
    </recommendedName>
</protein>
<dbReference type="Gene3D" id="3.40.50.1820">
    <property type="entry name" value="alpha/beta hydrolase"/>
    <property type="match status" value="1"/>
</dbReference>
<organism evidence="3 4">
    <name type="scientific">Fusarium austroafricanum</name>
    <dbReference type="NCBI Taxonomy" id="2364996"/>
    <lineage>
        <taxon>Eukaryota</taxon>
        <taxon>Fungi</taxon>
        <taxon>Dikarya</taxon>
        <taxon>Ascomycota</taxon>
        <taxon>Pezizomycotina</taxon>
        <taxon>Sordariomycetes</taxon>
        <taxon>Hypocreomycetidae</taxon>
        <taxon>Hypocreales</taxon>
        <taxon>Nectriaceae</taxon>
        <taxon>Fusarium</taxon>
        <taxon>Fusarium concolor species complex</taxon>
    </lineage>
</organism>
<evidence type="ECO:0000313" key="4">
    <source>
        <dbReference type="Proteomes" id="UP000605986"/>
    </source>
</evidence>
<dbReference type="OrthoDB" id="408373at2759"/>
<dbReference type="EMBL" id="JAADJG010000581">
    <property type="protein sequence ID" value="KAF4443214.1"/>
    <property type="molecule type" value="Genomic_DNA"/>
</dbReference>
<evidence type="ECO:0000256" key="1">
    <source>
        <dbReference type="SAM" id="SignalP"/>
    </source>
</evidence>
<feature type="signal peptide" evidence="1">
    <location>
        <begin position="1"/>
        <end position="21"/>
    </location>
</feature>
<dbReference type="InterPro" id="IPR000073">
    <property type="entry name" value="AB_hydrolase_1"/>
</dbReference>
<dbReference type="AlphaFoldDB" id="A0A8H4K663"/>
<feature type="domain" description="AB hydrolase-1" evidence="2">
    <location>
        <begin position="9"/>
        <end position="248"/>
    </location>
</feature>
<dbReference type="PANTHER" id="PTHR37017">
    <property type="entry name" value="AB HYDROLASE-1 DOMAIN-CONTAINING PROTEIN-RELATED"/>
    <property type="match status" value="1"/>
</dbReference>
<dbReference type="InterPro" id="IPR052897">
    <property type="entry name" value="Sec-Metab_Biosynth_Hydrolase"/>
</dbReference>
<dbReference type="Pfam" id="PF12697">
    <property type="entry name" value="Abhydrolase_6"/>
    <property type="match status" value="1"/>
</dbReference>
<dbReference type="InterPro" id="IPR029058">
    <property type="entry name" value="AB_hydrolase_fold"/>
</dbReference>
<keyword evidence="4" id="KW-1185">Reference proteome</keyword>
<comment type="caution">
    <text evidence="3">The sequence shown here is derived from an EMBL/GenBank/DDBJ whole genome shotgun (WGS) entry which is preliminary data.</text>
</comment>